<protein>
    <submittedName>
        <fullName evidence="1">Uncharacterized protein</fullName>
    </submittedName>
</protein>
<sequence>MDFRRLTRYTYRRNPSLYRYRQSKAFLSSIKKDILKCNFLTKVKLIKLNEKKTMYLTDEHPNYTVSAENGSSLTLFPTQSSNILSFMHKGTVMDQISKEMKFRFGDCDTIRILRVIIKIQQVTNMFAGNQNLTQIVNCFYLMNNAIETQNTQYQIQPKYDKGIQNYKQKFTFNNNETFRLMIEKLHTISTDSPIVHSYKTTWSLSEQTIFSLNDG</sequence>
<evidence type="ECO:0000313" key="2">
    <source>
        <dbReference type="Proteomes" id="UP001628156"/>
    </source>
</evidence>
<comment type="caution">
    <text evidence="1">The sequence shown here is derived from an EMBL/GenBank/DDBJ whole genome shotgun (WGS) entry which is preliminary data.</text>
</comment>
<name>A0ABQ0DE86_9EUKA</name>
<keyword evidence="2" id="KW-1185">Reference proteome</keyword>
<accession>A0ABQ0DE86</accession>
<gene>
    <name evidence="1" type="ORF">ENUP19_0069G0008</name>
</gene>
<proteinExistence type="predicted"/>
<organism evidence="1 2">
    <name type="scientific">Entamoeba nuttalli</name>
    <dbReference type="NCBI Taxonomy" id="412467"/>
    <lineage>
        <taxon>Eukaryota</taxon>
        <taxon>Amoebozoa</taxon>
        <taxon>Evosea</taxon>
        <taxon>Archamoebae</taxon>
        <taxon>Mastigamoebida</taxon>
        <taxon>Entamoebidae</taxon>
        <taxon>Entamoeba</taxon>
    </lineage>
</organism>
<evidence type="ECO:0000313" key="1">
    <source>
        <dbReference type="EMBL" id="GAB1221172.1"/>
    </source>
</evidence>
<dbReference type="Proteomes" id="UP001628156">
    <property type="component" value="Unassembled WGS sequence"/>
</dbReference>
<dbReference type="EMBL" id="BAAFRS010000069">
    <property type="protein sequence ID" value="GAB1221172.1"/>
    <property type="molecule type" value="Genomic_DNA"/>
</dbReference>
<reference evidence="1 2" key="1">
    <citation type="journal article" date="2019" name="PLoS Negl. Trop. Dis.">
        <title>Whole genome sequencing of Entamoeba nuttalli reveals mammalian host-related molecular signatures and a novel octapeptide-repeat surface protein.</title>
        <authorList>
            <person name="Tanaka M."/>
            <person name="Makiuchi T."/>
            <person name="Komiyama T."/>
            <person name="Shiina T."/>
            <person name="Osaki K."/>
            <person name="Tachibana H."/>
        </authorList>
    </citation>
    <scope>NUCLEOTIDE SEQUENCE [LARGE SCALE GENOMIC DNA]</scope>
    <source>
        <strain evidence="1 2">P19-061405</strain>
    </source>
</reference>